<keyword evidence="3" id="KW-1185">Reference proteome</keyword>
<dbReference type="InterPro" id="IPR036396">
    <property type="entry name" value="Cyt_P450_sf"/>
</dbReference>
<dbReference type="AlphaFoldDB" id="A0A1H3GMB9"/>
<organism evidence="2 3">
    <name type="scientific">Saccharopolyspora shandongensis</name>
    <dbReference type="NCBI Taxonomy" id="418495"/>
    <lineage>
        <taxon>Bacteria</taxon>
        <taxon>Bacillati</taxon>
        <taxon>Actinomycetota</taxon>
        <taxon>Actinomycetes</taxon>
        <taxon>Pseudonocardiales</taxon>
        <taxon>Pseudonocardiaceae</taxon>
        <taxon>Saccharopolyspora</taxon>
    </lineage>
</organism>
<protein>
    <submittedName>
        <fullName evidence="2">Cytochrome P450</fullName>
    </submittedName>
</protein>
<reference evidence="3" key="1">
    <citation type="submission" date="2016-10" db="EMBL/GenBank/DDBJ databases">
        <authorList>
            <person name="Varghese N."/>
            <person name="Submissions S."/>
        </authorList>
    </citation>
    <scope>NUCLEOTIDE SEQUENCE [LARGE SCALE GENOMIC DNA]</scope>
    <source>
        <strain evidence="3">CGMCC 4.3530</strain>
    </source>
</reference>
<dbReference type="InterPro" id="IPR001128">
    <property type="entry name" value="Cyt_P450"/>
</dbReference>
<dbReference type="Pfam" id="PF00067">
    <property type="entry name" value="p450"/>
    <property type="match status" value="1"/>
</dbReference>
<dbReference type="PANTHER" id="PTHR46696">
    <property type="entry name" value="P450, PUTATIVE (EUROFUNG)-RELATED"/>
    <property type="match status" value="1"/>
</dbReference>
<gene>
    <name evidence="2" type="ORF">SAMN05216215_10199</name>
</gene>
<sequence>MEFLRALRRAKAAFVLRGDDGREAGPAGDPHLGYAHGPHLCLGAALARVQTEVALTTLLRRFPTLALADDDGIAEAGRESRYR</sequence>
<evidence type="ECO:0000313" key="3">
    <source>
        <dbReference type="Proteomes" id="UP000199529"/>
    </source>
</evidence>
<dbReference type="Proteomes" id="UP000199529">
    <property type="component" value="Unassembled WGS sequence"/>
</dbReference>
<dbReference type="GO" id="GO:0016705">
    <property type="term" value="F:oxidoreductase activity, acting on paired donors, with incorporation or reduction of molecular oxygen"/>
    <property type="evidence" value="ECO:0007669"/>
    <property type="project" value="InterPro"/>
</dbReference>
<dbReference type="GO" id="GO:0020037">
    <property type="term" value="F:heme binding"/>
    <property type="evidence" value="ECO:0007669"/>
    <property type="project" value="InterPro"/>
</dbReference>
<dbReference type="GO" id="GO:0005506">
    <property type="term" value="F:iron ion binding"/>
    <property type="evidence" value="ECO:0007669"/>
    <property type="project" value="InterPro"/>
</dbReference>
<dbReference type="Gene3D" id="1.10.630.10">
    <property type="entry name" value="Cytochrome P450"/>
    <property type="match status" value="1"/>
</dbReference>
<dbReference type="GO" id="GO:0004497">
    <property type="term" value="F:monooxygenase activity"/>
    <property type="evidence" value="ECO:0007669"/>
    <property type="project" value="InterPro"/>
</dbReference>
<comment type="similarity">
    <text evidence="1">Belongs to the cytochrome P450 family.</text>
</comment>
<proteinExistence type="inferred from homology"/>
<dbReference type="SUPFAM" id="SSF48264">
    <property type="entry name" value="Cytochrome P450"/>
    <property type="match status" value="1"/>
</dbReference>
<dbReference type="EMBL" id="FNOK01000019">
    <property type="protein sequence ID" value="SDY04431.1"/>
    <property type="molecule type" value="Genomic_DNA"/>
</dbReference>
<accession>A0A1H3GMB9</accession>
<evidence type="ECO:0000256" key="1">
    <source>
        <dbReference type="ARBA" id="ARBA00010617"/>
    </source>
</evidence>
<dbReference type="STRING" id="418495.SAMN05216215_10199"/>
<evidence type="ECO:0000313" key="2">
    <source>
        <dbReference type="EMBL" id="SDY04431.1"/>
    </source>
</evidence>
<dbReference type="PANTHER" id="PTHR46696:SF1">
    <property type="entry name" value="CYTOCHROME P450 YJIB-RELATED"/>
    <property type="match status" value="1"/>
</dbReference>
<name>A0A1H3GMB9_9PSEU</name>